<evidence type="ECO:0000313" key="2">
    <source>
        <dbReference type="Proteomes" id="UP001458880"/>
    </source>
</evidence>
<dbReference type="EMBL" id="JASPKY010000189">
    <property type="protein sequence ID" value="KAK9722305.1"/>
    <property type="molecule type" value="Genomic_DNA"/>
</dbReference>
<evidence type="ECO:0000313" key="1">
    <source>
        <dbReference type="EMBL" id="KAK9722305.1"/>
    </source>
</evidence>
<name>A0AAW1KN52_POPJA</name>
<comment type="caution">
    <text evidence="1">The sequence shown here is derived from an EMBL/GenBank/DDBJ whole genome shotgun (WGS) entry which is preliminary data.</text>
</comment>
<dbReference type="Proteomes" id="UP001458880">
    <property type="component" value="Unassembled WGS sequence"/>
</dbReference>
<keyword evidence="2" id="KW-1185">Reference proteome</keyword>
<protein>
    <submittedName>
        <fullName evidence="1">Uncharacterized protein</fullName>
    </submittedName>
</protein>
<reference evidence="1 2" key="1">
    <citation type="journal article" date="2024" name="BMC Genomics">
        <title>De novo assembly and annotation of Popillia japonica's genome with initial clues to its potential as an invasive pest.</title>
        <authorList>
            <person name="Cucini C."/>
            <person name="Boschi S."/>
            <person name="Funari R."/>
            <person name="Cardaioli E."/>
            <person name="Iannotti N."/>
            <person name="Marturano G."/>
            <person name="Paoli F."/>
            <person name="Bruttini M."/>
            <person name="Carapelli A."/>
            <person name="Frati F."/>
            <person name="Nardi F."/>
        </authorList>
    </citation>
    <scope>NUCLEOTIDE SEQUENCE [LARGE SCALE GENOMIC DNA]</scope>
    <source>
        <strain evidence="1">DMR45628</strain>
    </source>
</reference>
<proteinExistence type="predicted"/>
<dbReference type="AlphaFoldDB" id="A0AAW1KN52"/>
<organism evidence="1 2">
    <name type="scientific">Popillia japonica</name>
    <name type="common">Japanese beetle</name>
    <dbReference type="NCBI Taxonomy" id="7064"/>
    <lineage>
        <taxon>Eukaryota</taxon>
        <taxon>Metazoa</taxon>
        <taxon>Ecdysozoa</taxon>
        <taxon>Arthropoda</taxon>
        <taxon>Hexapoda</taxon>
        <taxon>Insecta</taxon>
        <taxon>Pterygota</taxon>
        <taxon>Neoptera</taxon>
        <taxon>Endopterygota</taxon>
        <taxon>Coleoptera</taxon>
        <taxon>Polyphaga</taxon>
        <taxon>Scarabaeiformia</taxon>
        <taxon>Scarabaeidae</taxon>
        <taxon>Rutelinae</taxon>
        <taxon>Popillia</taxon>
    </lineage>
</organism>
<gene>
    <name evidence="1" type="ORF">QE152_g19743</name>
</gene>
<sequence>MFPHVCLLNAAFNTFQDVRVQLEFSITYSDESDEIADDRVFEGGDGVFDEVADDRVFEGGDGVFDEDAGDGV</sequence>
<accession>A0AAW1KN52</accession>